<dbReference type="AlphaFoldDB" id="A0AA40ERY5"/>
<reference evidence="2" key="1">
    <citation type="submission" date="2023-06" db="EMBL/GenBank/DDBJ databases">
        <title>Genome-scale phylogeny and comparative genomics of the fungal order Sordariales.</title>
        <authorList>
            <consortium name="Lawrence Berkeley National Laboratory"/>
            <person name="Hensen N."/>
            <person name="Bonometti L."/>
            <person name="Westerberg I."/>
            <person name="Brannstrom I.O."/>
            <person name="Guillou S."/>
            <person name="Cros-Aarteil S."/>
            <person name="Calhoun S."/>
            <person name="Haridas S."/>
            <person name="Kuo A."/>
            <person name="Mondo S."/>
            <person name="Pangilinan J."/>
            <person name="Riley R."/>
            <person name="Labutti K."/>
            <person name="Andreopoulos B."/>
            <person name="Lipzen A."/>
            <person name="Chen C."/>
            <person name="Yanf M."/>
            <person name="Daum C."/>
            <person name="Ng V."/>
            <person name="Clum A."/>
            <person name="Steindorff A."/>
            <person name="Ohm R."/>
            <person name="Martin F."/>
            <person name="Silar P."/>
            <person name="Natvig D."/>
            <person name="Lalanne C."/>
            <person name="Gautier V."/>
            <person name="Ament-Velasquez S.L."/>
            <person name="Kruys A."/>
            <person name="Hutchinson M.I."/>
            <person name="Powell A.J."/>
            <person name="Barry K."/>
            <person name="Miller A.N."/>
            <person name="Grigoriev I.V."/>
            <person name="Debuchy R."/>
            <person name="Gladieux P."/>
            <person name="Thoren M.H."/>
            <person name="Johannesson H."/>
        </authorList>
    </citation>
    <scope>NUCLEOTIDE SEQUENCE</scope>
    <source>
        <strain evidence="2">CBS 540.89</strain>
    </source>
</reference>
<organism evidence="2 3">
    <name type="scientific">Apiosordaria backusii</name>
    <dbReference type="NCBI Taxonomy" id="314023"/>
    <lineage>
        <taxon>Eukaryota</taxon>
        <taxon>Fungi</taxon>
        <taxon>Dikarya</taxon>
        <taxon>Ascomycota</taxon>
        <taxon>Pezizomycotina</taxon>
        <taxon>Sordariomycetes</taxon>
        <taxon>Sordariomycetidae</taxon>
        <taxon>Sordariales</taxon>
        <taxon>Lasiosphaeriaceae</taxon>
        <taxon>Apiosordaria</taxon>
    </lineage>
</organism>
<keyword evidence="1" id="KW-0472">Membrane</keyword>
<proteinExistence type="predicted"/>
<keyword evidence="3" id="KW-1185">Reference proteome</keyword>
<accession>A0AA40ERY5</accession>
<evidence type="ECO:0000313" key="3">
    <source>
        <dbReference type="Proteomes" id="UP001172159"/>
    </source>
</evidence>
<protein>
    <submittedName>
        <fullName evidence="2">Uncharacterized protein</fullName>
    </submittedName>
</protein>
<evidence type="ECO:0000313" key="2">
    <source>
        <dbReference type="EMBL" id="KAK0744305.1"/>
    </source>
</evidence>
<dbReference type="InterPro" id="IPR021514">
    <property type="entry name" value="DUF3176"/>
</dbReference>
<comment type="caution">
    <text evidence="2">The sequence shown here is derived from an EMBL/GenBank/DDBJ whole genome shotgun (WGS) entry which is preliminary data.</text>
</comment>
<dbReference type="Pfam" id="PF11374">
    <property type="entry name" value="DUF3176"/>
    <property type="match status" value="1"/>
</dbReference>
<keyword evidence="1" id="KW-0812">Transmembrane</keyword>
<gene>
    <name evidence="2" type="ORF">B0T21DRAFT_281774</name>
</gene>
<dbReference type="PANTHER" id="PTHR35394:SF5">
    <property type="entry name" value="DUF3176 DOMAIN-CONTAINING PROTEIN"/>
    <property type="match status" value="1"/>
</dbReference>
<keyword evidence="1" id="KW-1133">Transmembrane helix</keyword>
<feature type="transmembrane region" description="Helical" evidence="1">
    <location>
        <begin position="50"/>
        <end position="72"/>
    </location>
</feature>
<dbReference type="PANTHER" id="PTHR35394">
    <property type="entry name" value="DUF3176 DOMAIN-CONTAINING PROTEIN"/>
    <property type="match status" value="1"/>
</dbReference>
<name>A0AA40ERY5_9PEZI</name>
<evidence type="ECO:0000256" key="1">
    <source>
        <dbReference type="SAM" id="Phobius"/>
    </source>
</evidence>
<dbReference type="EMBL" id="JAUKTV010000002">
    <property type="protein sequence ID" value="KAK0744305.1"/>
    <property type="molecule type" value="Genomic_DNA"/>
</dbReference>
<sequence length="164" mass="17769">MSPLVECISQWKWNWFDLERPITDFDIFDKASRGVFGSILLLKLLKGRHLAAIGAVISILGMVTTPVTQLLIQYPIRLVAVPTGPDAPNATIPAVQHCCSHVGLAGPRSLDIASYVSAGLVHPSVSLISEVAPICPSGTCNWTEFESLSLCSKIANITDRIRME</sequence>
<dbReference type="Proteomes" id="UP001172159">
    <property type="component" value="Unassembled WGS sequence"/>
</dbReference>